<dbReference type="RefSeq" id="WP_006079323.1">
    <property type="nucleotide sequence ID" value="NZ_AOMD01000034.1"/>
</dbReference>
<dbReference type="OrthoDB" id="312988at2157"/>
<dbReference type="InParanoid" id="M0M9V8"/>
<gene>
    <name evidence="1" type="ORF">C449_17352</name>
</gene>
<sequence length="231" mass="23897">MEEASQVRRAAREAVRDVGPERFGDAVGAVLDEGSMTPGVLAVACARAADESVAFDTVAERAAGTQLIYEGLRLTRALATDPPWEGATDEGADTTFDPDVETGANVDVLVADVLVARGFHLLARTEAAGTAVETVRSFGRDQTRRRSAAETALDTSLEADVFELAAVAGTTAVGAPPSTECREFVAALARTDDGLPTPETVFGASVRESLRAFSAAPAVSGEGVRPSATDS</sequence>
<dbReference type="Proteomes" id="UP000011669">
    <property type="component" value="Unassembled WGS sequence"/>
</dbReference>
<evidence type="ECO:0000313" key="2">
    <source>
        <dbReference type="Proteomes" id="UP000011669"/>
    </source>
</evidence>
<evidence type="ECO:0000313" key="1">
    <source>
        <dbReference type="EMBL" id="EMA42511.1"/>
    </source>
</evidence>
<dbReference type="InterPro" id="IPR055538">
    <property type="entry name" value="DUF7114"/>
</dbReference>
<organism evidence="1 2">
    <name type="scientific">Halococcus saccharolyticus DSM 5350</name>
    <dbReference type="NCBI Taxonomy" id="1227455"/>
    <lineage>
        <taxon>Archaea</taxon>
        <taxon>Methanobacteriati</taxon>
        <taxon>Methanobacteriota</taxon>
        <taxon>Stenosarchaea group</taxon>
        <taxon>Halobacteria</taxon>
        <taxon>Halobacteriales</taxon>
        <taxon>Halococcaceae</taxon>
        <taxon>Halococcus</taxon>
    </lineage>
</organism>
<name>M0M9V8_9EURY</name>
<keyword evidence="2" id="KW-1185">Reference proteome</keyword>
<accession>M0M9V8</accession>
<dbReference type="AlphaFoldDB" id="M0M9V8"/>
<dbReference type="Pfam" id="PF23426">
    <property type="entry name" value="DUF7114"/>
    <property type="match status" value="1"/>
</dbReference>
<protein>
    <submittedName>
        <fullName evidence="1">Uncharacterized protein</fullName>
    </submittedName>
</protein>
<comment type="caution">
    <text evidence="1">The sequence shown here is derived from an EMBL/GenBank/DDBJ whole genome shotgun (WGS) entry which is preliminary data.</text>
</comment>
<dbReference type="EMBL" id="AOMD01000034">
    <property type="protein sequence ID" value="EMA42511.1"/>
    <property type="molecule type" value="Genomic_DNA"/>
</dbReference>
<dbReference type="STRING" id="1227455.C449_17352"/>
<proteinExistence type="predicted"/>
<dbReference type="PATRIC" id="fig|1227455.4.peg.3532"/>
<reference evidence="1 2" key="1">
    <citation type="journal article" date="2014" name="PLoS Genet.">
        <title>Phylogenetically driven sequencing of extremely halophilic archaea reveals strategies for static and dynamic osmo-response.</title>
        <authorList>
            <person name="Becker E.A."/>
            <person name="Seitzer P.M."/>
            <person name="Tritt A."/>
            <person name="Larsen D."/>
            <person name="Krusor M."/>
            <person name="Yao A.I."/>
            <person name="Wu D."/>
            <person name="Madern D."/>
            <person name="Eisen J.A."/>
            <person name="Darling A.E."/>
            <person name="Facciotti M.T."/>
        </authorList>
    </citation>
    <scope>NUCLEOTIDE SEQUENCE [LARGE SCALE GENOMIC DNA]</scope>
    <source>
        <strain evidence="1 2">DSM 5350</strain>
    </source>
</reference>